<keyword evidence="3 5" id="KW-1133">Transmembrane helix</keyword>
<evidence type="ECO:0000256" key="4">
    <source>
        <dbReference type="ARBA" id="ARBA00023136"/>
    </source>
</evidence>
<reference evidence="6" key="1">
    <citation type="submission" date="2018-10" db="EMBL/GenBank/DDBJ databases">
        <title>Complete sequence of plasmid pHNBF16.</title>
        <authorList>
            <person name="Liu J.H."/>
            <person name="Huang X."/>
            <person name="Luo J."/>
        </authorList>
    </citation>
    <scope>NUCLEOTIDE SEQUENCE</scope>
    <source>
        <strain evidence="6">6BF16CTX</strain>
        <plasmid evidence="6">pHNBF16</plasmid>
    </source>
</reference>
<feature type="transmembrane region" description="Helical" evidence="5">
    <location>
        <begin position="55"/>
        <end position="76"/>
    </location>
</feature>
<keyword evidence="4 5" id="KW-0472">Membrane</keyword>
<comment type="subcellular location">
    <subcellularLocation>
        <location evidence="1">Membrane</location>
    </subcellularLocation>
</comment>
<evidence type="ECO:0000256" key="1">
    <source>
        <dbReference type="ARBA" id="ARBA00004370"/>
    </source>
</evidence>
<accession>A0A3G4RJA4</accession>
<dbReference type="AlphaFoldDB" id="A0A3G4RJA4"/>
<organism evidence="6">
    <name type="scientific">Klebsiella pneumoniae</name>
    <dbReference type="NCBI Taxonomy" id="573"/>
    <lineage>
        <taxon>Bacteria</taxon>
        <taxon>Pseudomonadati</taxon>
        <taxon>Pseudomonadota</taxon>
        <taxon>Gammaproteobacteria</taxon>
        <taxon>Enterobacterales</taxon>
        <taxon>Enterobacteriaceae</taxon>
        <taxon>Klebsiella/Raoultella group</taxon>
        <taxon>Klebsiella</taxon>
        <taxon>Klebsiella pneumoniae complex</taxon>
    </lineage>
</organism>
<evidence type="ECO:0000256" key="3">
    <source>
        <dbReference type="ARBA" id="ARBA00022989"/>
    </source>
</evidence>
<evidence type="ECO:0000256" key="5">
    <source>
        <dbReference type="SAM" id="Phobius"/>
    </source>
</evidence>
<dbReference type="Pfam" id="PF05101">
    <property type="entry name" value="VirB3"/>
    <property type="match status" value="1"/>
</dbReference>
<dbReference type="GO" id="GO:0016020">
    <property type="term" value="C:membrane"/>
    <property type="evidence" value="ECO:0007669"/>
    <property type="project" value="UniProtKB-SubCell"/>
</dbReference>
<sequence>MSEQDHVPYKDGEGYCSFNFINKPAMIMGIPFGIFMTGIFLMVLLGFGLFFTVGIISTVIAEALILLSMTFVKLLCENDPNALKFIKYRLKGYFHKKKFKGKFYHSSVNDIGTRKNGDSNQKTIERKKISEV</sequence>
<evidence type="ECO:0000313" key="6">
    <source>
        <dbReference type="EMBL" id="AYU65744.1"/>
    </source>
</evidence>
<dbReference type="EMBL" id="MK079571">
    <property type="protein sequence ID" value="AYU65744.1"/>
    <property type="molecule type" value="Genomic_DNA"/>
</dbReference>
<dbReference type="InterPro" id="IPR007792">
    <property type="entry name" value="T4SS_VirB3/TrbD/AvhB"/>
</dbReference>
<geneLocation type="plasmid" evidence="6">
    <name>pHNBF16</name>
</geneLocation>
<keyword evidence="2 5" id="KW-0812">Transmembrane</keyword>
<dbReference type="RefSeq" id="WP_087653604.1">
    <property type="nucleotide sequence ID" value="NZ_JAJHGW010000044.1"/>
</dbReference>
<protein>
    <submittedName>
        <fullName evidence="6">Uncharacterized protein</fullName>
    </submittedName>
</protein>
<name>A0A3G4RJA4_KLEPN</name>
<proteinExistence type="predicted"/>
<feature type="transmembrane region" description="Helical" evidence="5">
    <location>
        <begin position="27"/>
        <end position="49"/>
    </location>
</feature>
<evidence type="ECO:0000256" key="2">
    <source>
        <dbReference type="ARBA" id="ARBA00022692"/>
    </source>
</evidence>
<keyword evidence="6" id="KW-0614">Plasmid</keyword>